<reference evidence="1" key="2">
    <citation type="submission" date="2020-09" db="EMBL/GenBank/DDBJ databases">
        <authorList>
            <person name="Sun Q."/>
            <person name="Ohkuma M."/>
        </authorList>
    </citation>
    <scope>NUCLEOTIDE SEQUENCE</scope>
    <source>
        <strain evidence="1">JCM 3346</strain>
    </source>
</reference>
<sequence length="80" mass="8241">MLAELAASGVSLGGCTELIATTAQLYAALGETADAEVETLDEAADRTELFVTYGSGDCGTVALVPEGGRWILTEQSQEVC</sequence>
<evidence type="ECO:0000313" key="1">
    <source>
        <dbReference type="EMBL" id="GGR34262.1"/>
    </source>
</evidence>
<protein>
    <submittedName>
        <fullName evidence="1">Uncharacterized protein</fullName>
    </submittedName>
</protein>
<comment type="caution">
    <text evidence="1">The sequence shown here is derived from an EMBL/GenBank/DDBJ whole genome shotgun (WGS) entry which is preliminary data.</text>
</comment>
<accession>A0A918FEJ6</accession>
<proteinExistence type="predicted"/>
<name>A0A918FEJ6_AGRME</name>
<dbReference type="AlphaFoldDB" id="A0A918FEJ6"/>
<keyword evidence="2" id="KW-1185">Reference proteome</keyword>
<organism evidence="1 2">
    <name type="scientific">Agromyces mediolanus</name>
    <name type="common">Corynebacterium mediolanum</name>
    <dbReference type="NCBI Taxonomy" id="41986"/>
    <lineage>
        <taxon>Bacteria</taxon>
        <taxon>Bacillati</taxon>
        <taxon>Actinomycetota</taxon>
        <taxon>Actinomycetes</taxon>
        <taxon>Micrococcales</taxon>
        <taxon>Microbacteriaceae</taxon>
        <taxon>Agromyces</taxon>
    </lineage>
</organism>
<evidence type="ECO:0000313" key="2">
    <source>
        <dbReference type="Proteomes" id="UP000610303"/>
    </source>
</evidence>
<reference evidence="1" key="1">
    <citation type="journal article" date="2014" name="Int. J. Syst. Evol. Microbiol.">
        <title>Complete genome sequence of Corynebacterium casei LMG S-19264T (=DSM 44701T), isolated from a smear-ripened cheese.</title>
        <authorList>
            <consortium name="US DOE Joint Genome Institute (JGI-PGF)"/>
            <person name="Walter F."/>
            <person name="Albersmeier A."/>
            <person name="Kalinowski J."/>
            <person name="Ruckert C."/>
        </authorList>
    </citation>
    <scope>NUCLEOTIDE SEQUENCE</scope>
    <source>
        <strain evidence="1">JCM 3346</strain>
    </source>
</reference>
<dbReference type="Proteomes" id="UP000610303">
    <property type="component" value="Unassembled WGS sequence"/>
</dbReference>
<dbReference type="EMBL" id="BMRJ01000004">
    <property type="protein sequence ID" value="GGR34262.1"/>
    <property type="molecule type" value="Genomic_DNA"/>
</dbReference>
<gene>
    <name evidence="1" type="ORF">GCM10010196_30340</name>
</gene>